<name>A0A8C2EER8_CYPCA</name>
<dbReference type="AlphaFoldDB" id="A0A8C2EER8"/>
<dbReference type="InterPro" id="IPR025398">
    <property type="entry name" value="DUF4371"/>
</dbReference>
<dbReference type="GO" id="GO:0046983">
    <property type="term" value="F:protein dimerization activity"/>
    <property type="evidence" value="ECO:0007669"/>
    <property type="project" value="InterPro"/>
</dbReference>
<proteinExistence type="predicted"/>
<dbReference type="SUPFAM" id="SSF53098">
    <property type="entry name" value="Ribonuclease H-like"/>
    <property type="match status" value="1"/>
</dbReference>
<dbReference type="SMART" id="SM00597">
    <property type="entry name" value="ZnF_TTF"/>
    <property type="match status" value="1"/>
</dbReference>
<evidence type="ECO:0000313" key="4">
    <source>
        <dbReference type="Proteomes" id="UP000694701"/>
    </source>
</evidence>
<evidence type="ECO:0000256" key="1">
    <source>
        <dbReference type="SAM" id="MobiDB-lite"/>
    </source>
</evidence>
<dbReference type="InterPro" id="IPR006580">
    <property type="entry name" value="Znf_TTF"/>
</dbReference>
<dbReference type="Pfam" id="PF14291">
    <property type="entry name" value="DUF4371"/>
    <property type="match status" value="1"/>
</dbReference>
<dbReference type="PANTHER" id="PTHR45749:SF23">
    <property type="entry name" value="ZINC FINGER MYM-TYPE PROTEIN 1-LIKE"/>
    <property type="match status" value="1"/>
</dbReference>
<dbReference type="InterPro" id="IPR012337">
    <property type="entry name" value="RNaseH-like_sf"/>
</dbReference>
<feature type="region of interest" description="Disordered" evidence="1">
    <location>
        <begin position="581"/>
        <end position="600"/>
    </location>
</feature>
<evidence type="ECO:0000313" key="3">
    <source>
        <dbReference type="Ensembl" id="ENSCCRP00020040026.1"/>
    </source>
</evidence>
<dbReference type="InterPro" id="IPR008906">
    <property type="entry name" value="HATC_C_dom"/>
</dbReference>
<dbReference type="Proteomes" id="UP000694701">
    <property type="component" value="Unplaced"/>
</dbReference>
<dbReference type="Ensembl" id="ENSCCRT00020043688.1">
    <property type="protein sequence ID" value="ENSCCRP00020040026.1"/>
    <property type="gene ID" value="ENSCCRG00020017852.1"/>
</dbReference>
<dbReference type="Pfam" id="PF05699">
    <property type="entry name" value="Dimer_Tnp_hAT"/>
    <property type="match status" value="1"/>
</dbReference>
<protein>
    <recommendedName>
        <fullName evidence="2">TTF-type domain-containing protein</fullName>
    </recommendedName>
</protein>
<reference evidence="3" key="1">
    <citation type="submission" date="2025-08" db="UniProtKB">
        <authorList>
            <consortium name="Ensembl"/>
        </authorList>
    </citation>
    <scope>IDENTIFICATION</scope>
</reference>
<sequence length="794" mass="91076">MFPLCFFFFKSYTAPSLTLNDEPHSSDILNGCIEESLENDTASEQVPTSPSNQPDYTSTDPGCWGCIKEAAREYWIEKGPLICQNRNADFSASEKQYKHQKRSFSKSLFTRKLANGESVSREWMLYSPSKGCAFCFVCLLFSEKKDSPFSSCGFNDWKHAQQRVAEHESSESHHRCMFVWASRTAEKGQIDNELREQFQTECNYWVSVLQRVVAVVKFLAERGLAFRGETHVFGQQNNGNYLGLLELISQFDPFLSDHIARFGNAGRGTPSYLSTTTCEEFVQLMGEKVYSEIINRIKLAKYFAISVDSTPDIAHTDQMTVIMRYISPEGMIQERFVTFLPITSHTGESIFNSVIAALNEMDIDIQNCRGQCYDNASNMAGLYKGVQARIREINPLAEWVPCAAHSLNLVGVNTVDCCLETNGFFTFVQNLFNFFSKSTWRWQILTTGLQCNDRGRIETLKSLSETRWSAHAQAVHALYINYENIHGTLKTIAEDENQNITTRSEAETLHNQMDNLEVAFLTILWDTILRRCNNVSEYLQKVEMDLSQAHELITSLRDFISGLRDQFDMFEGRAKELSQSVKHNYKADTQRTRRRKKQADESLSPDCEIAMSGRHKFVVNVFNVVIDKLVAEVSKRSESYKGLDNMFGFLNKITELSPQQIRSSAALLQNKYSCDLQEDFLDELEHFKEYIKNTDVKSARECLQLIRKRNIHTVFPNVDISLRLFLTLPVTNASGERSFSKLSLVKNRLRSTMEQERLNHLTRMSIESDVLRELNFSDVISDFSSHKSRRKPLY</sequence>
<feature type="domain" description="TTF-type" evidence="2">
    <location>
        <begin position="100"/>
        <end position="192"/>
    </location>
</feature>
<organism evidence="3 4">
    <name type="scientific">Cyprinus carpio</name>
    <name type="common">Common carp</name>
    <dbReference type="NCBI Taxonomy" id="7962"/>
    <lineage>
        <taxon>Eukaryota</taxon>
        <taxon>Metazoa</taxon>
        <taxon>Chordata</taxon>
        <taxon>Craniata</taxon>
        <taxon>Vertebrata</taxon>
        <taxon>Euteleostomi</taxon>
        <taxon>Actinopterygii</taxon>
        <taxon>Neopterygii</taxon>
        <taxon>Teleostei</taxon>
        <taxon>Ostariophysi</taxon>
        <taxon>Cypriniformes</taxon>
        <taxon>Cyprinidae</taxon>
        <taxon>Cyprininae</taxon>
        <taxon>Cyprinus</taxon>
    </lineage>
</organism>
<accession>A0A8C2EER8</accession>
<evidence type="ECO:0000259" key="2">
    <source>
        <dbReference type="SMART" id="SM00597"/>
    </source>
</evidence>
<dbReference type="PANTHER" id="PTHR45749">
    <property type="match status" value="1"/>
</dbReference>